<comment type="caution">
    <text evidence="1">The sequence shown here is derived from an EMBL/GenBank/DDBJ whole genome shotgun (WGS) entry which is preliminary data.</text>
</comment>
<protein>
    <submittedName>
        <fullName evidence="1">Uncharacterized protein</fullName>
    </submittedName>
</protein>
<sequence length="81" mass="9138">MVCIRATSVGSAMSLTRMTSRTELSRKLPTDCQCRVQSFALYAIPARFREYTVPTSGIYSTMEYATSSSWVNHSDMMAYMC</sequence>
<evidence type="ECO:0000313" key="2">
    <source>
        <dbReference type="Proteomes" id="UP000886595"/>
    </source>
</evidence>
<dbReference type="EMBL" id="JAAMPC010000005">
    <property type="protein sequence ID" value="KAG2313480.1"/>
    <property type="molecule type" value="Genomic_DNA"/>
</dbReference>
<evidence type="ECO:0000313" key="1">
    <source>
        <dbReference type="EMBL" id="KAG2313480.1"/>
    </source>
</evidence>
<proteinExistence type="predicted"/>
<dbReference type="AlphaFoldDB" id="A0A8X8AVB3"/>
<organism evidence="1 2">
    <name type="scientific">Brassica carinata</name>
    <name type="common">Ethiopian mustard</name>
    <name type="synonym">Abyssinian cabbage</name>
    <dbReference type="NCBI Taxonomy" id="52824"/>
    <lineage>
        <taxon>Eukaryota</taxon>
        <taxon>Viridiplantae</taxon>
        <taxon>Streptophyta</taxon>
        <taxon>Embryophyta</taxon>
        <taxon>Tracheophyta</taxon>
        <taxon>Spermatophyta</taxon>
        <taxon>Magnoliopsida</taxon>
        <taxon>eudicotyledons</taxon>
        <taxon>Gunneridae</taxon>
        <taxon>Pentapetalae</taxon>
        <taxon>rosids</taxon>
        <taxon>malvids</taxon>
        <taxon>Brassicales</taxon>
        <taxon>Brassicaceae</taxon>
        <taxon>Brassiceae</taxon>
        <taxon>Brassica</taxon>
    </lineage>
</organism>
<name>A0A8X8AVB3_BRACI</name>
<reference evidence="1 2" key="1">
    <citation type="submission" date="2020-02" db="EMBL/GenBank/DDBJ databases">
        <authorList>
            <person name="Ma Q."/>
            <person name="Huang Y."/>
            <person name="Song X."/>
            <person name="Pei D."/>
        </authorList>
    </citation>
    <scope>NUCLEOTIDE SEQUENCE [LARGE SCALE GENOMIC DNA]</scope>
    <source>
        <strain evidence="1">Sxm20200214</strain>
        <tissue evidence="1">Leaf</tissue>
    </source>
</reference>
<dbReference type="Proteomes" id="UP000886595">
    <property type="component" value="Unassembled WGS sequence"/>
</dbReference>
<accession>A0A8X8AVB3</accession>
<gene>
    <name evidence="1" type="ORF">Bca52824_025037</name>
</gene>
<keyword evidence="2" id="KW-1185">Reference proteome</keyword>